<gene>
    <name evidence="1" type="ORF">M094_1031</name>
</gene>
<dbReference type="AlphaFoldDB" id="A0A078RY72"/>
<dbReference type="PATRIC" id="fig|1339349.3.peg.2222"/>
<organism evidence="1 2">
    <name type="scientific">Bacteroides uniformis str. 3978 T3 ii</name>
    <dbReference type="NCBI Taxonomy" id="1339349"/>
    <lineage>
        <taxon>Bacteria</taxon>
        <taxon>Pseudomonadati</taxon>
        <taxon>Bacteroidota</taxon>
        <taxon>Bacteroidia</taxon>
        <taxon>Bacteroidales</taxon>
        <taxon>Bacteroidaceae</taxon>
        <taxon>Bacteroides</taxon>
    </lineage>
</organism>
<sequence length="62" mass="6854">MFKLLLGIFHFLFSQCAAKIGIIKEKEKEGTLKSIKVPSSIEIVYVFMSSAILVPASGLFYA</sequence>
<dbReference type="Proteomes" id="UP000028013">
    <property type="component" value="Unassembled WGS sequence"/>
</dbReference>
<comment type="caution">
    <text evidence="1">The sequence shown here is derived from an EMBL/GenBank/DDBJ whole genome shotgun (WGS) entry which is preliminary data.</text>
</comment>
<reference evidence="1 2" key="1">
    <citation type="submission" date="2014-04" db="EMBL/GenBank/DDBJ databases">
        <authorList>
            <person name="Sears C."/>
            <person name="Carroll K."/>
            <person name="Sack B.R."/>
            <person name="Qadri F."/>
            <person name="Myers L.L."/>
            <person name="Chung G.-T."/>
            <person name="Escheverria P."/>
            <person name="Fraser C.M."/>
            <person name="Sadzewicz L."/>
            <person name="Shefchek K.A."/>
            <person name="Tallon L."/>
            <person name="Das S.P."/>
            <person name="Daugherty S."/>
            <person name="Mongodin E.F."/>
        </authorList>
    </citation>
    <scope>NUCLEOTIDE SEQUENCE [LARGE SCALE GENOMIC DNA]</scope>
    <source>
        <strain evidence="1 2">3978 T3 ii</strain>
    </source>
</reference>
<evidence type="ECO:0000313" key="1">
    <source>
        <dbReference type="EMBL" id="KDS50119.1"/>
    </source>
</evidence>
<evidence type="ECO:0000313" key="2">
    <source>
        <dbReference type="Proteomes" id="UP000028013"/>
    </source>
</evidence>
<proteinExistence type="predicted"/>
<dbReference type="EMBL" id="JNHN01000174">
    <property type="protein sequence ID" value="KDS50119.1"/>
    <property type="molecule type" value="Genomic_DNA"/>
</dbReference>
<name>A0A078RY72_BACUN</name>
<accession>A0A078RY72</accession>
<protein>
    <submittedName>
        <fullName evidence="1">Uncharacterized protein</fullName>
    </submittedName>
</protein>